<dbReference type="Pfam" id="PF03167">
    <property type="entry name" value="UDG"/>
    <property type="match status" value="1"/>
</dbReference>
<dbReference type="GO" id="GO:0004844">
    <property type="term" value="F:uracil DNA N-glycosylase activity"/>
    <property type="evidence" value="ECO:0007669"/>
    <property type="project" value="TreeGrafter"/>
</dbReference>
<evidence type="ECO:0000256" key="2">
    <source>
        <dbReference type="ARBA" id="ARBA00022801"/>
    </source>
</evidence>
<sequence length="188" mass="20410">MTSPVALSPFDVLLPELPVLFCGINPSPLAATSGHNFGSASNRFWPALHLAGFTPVRLRAEDDRALLRYGCGITSMATRPTRRAAELGRIEMGDAVAPFRAKVAQCRPRAIAFLGKPAFAALTQRREIASGEQADPFADARVWVLPNPSGLNRAFSLERLVEAYAALRLAMSAQLDAWRATHRDAGER</sequence>
<keyword evidence="1" id="KW-0227">DNA damage</keyword>
<dbReference type="GO" id="GO:0008263">
    <property type="term" value="F:pyrimidine-specific mismatch base pair DNA N-glycosylase activity"/>
    <property type="evidence" value="ECO:0007669"/>
    <property type="project" value="TreeGrafter"/>
</dbReference>
<dbReference type="EMBL" id="CP002580">
    <property type="protein sequence ID" value="AJK44680.1"/>
    <property type="molecule type" value="Genomic_DNA"/>
</dbReference>
<organism evidence="5 6">
    <name type="scientific">Burkholderia plantarii</name>
    <dbReference type="NCBI Taxonomy" id="41899"/>
    <lineage>
        <taxon>Bacteria</taxon>
        <taxon>Pseudomonadati</taxon>
        <taxon>Pseudomonadota</taxon>
        <taxon>Betaproteobacteria</taxon>
        <taxon>Burkholderiales</taxon>
        <taxon>Burkholderiaceae</taxon>
        <taxon>Burkholderia</taxon>
    </lineage>
</organism>
<dbReference type="PANTHER" id="PTHR12159:SF9">
    <property type="entry name" value="G_T MISMATCH-SPECIFIC THYMINE DNA GLYCOSYLASE"/>
    <property type="match status" value="1"/>
</dbReference>
<evidence type="ECO:0000256" key="3">
    <source>
        <dbReference type="ARBA" id="ARBA00023204"/>
    </source>
</evidence>
<proteinExistence type="predicted"/>
<keyword evidence="2" id="KW-0378">Hydrolase</keyword>
<reference evidence="5 6" key="2">
    <citation type="journal article" date="2016" name="Appl. Microbiol. Biotechnol.">
        <title>Mutations improving production and secretion of extracellular lipase by Burkholderia glumae PG1.</title>
        <authorList>
            <person name="Knapp A."/>
            <person name="Voget S."/>
            <person name="Gao R."/>
            <person name="Zaburannyi N."/>
            <person name="Krysciak D."/>
            <person name="Breuer M."/>
            <person name="Hauer B."/>
            <person name="Streit W.R."/>
            <person name="Muller R."/>
            <person name="Daniel R."/>
            <person name="Jaeger K.E."/>
        </authorList>
    </citation>
    <scope>NUCLEOTIDE SEQUENCE [LARGE SCALE GENOMIC DNA]</scope>
    <source>
        <strain evidence="5 6">PG1</strain>
    </source>
</reference>
<dbReference type="NCBIfam" id="NF007570">
    <property type="entry name" value="PRK10201.1"/>
    <property type="match status" value="1"/>
</dbReference>
<dbReference type="InterPro" id="IPR015637">
    <property type="entry name" value="MUG/TDG"/>
</dbReference>
<keyword evidence="6" id="KW-1185">Reference proteome</keyword>
<dbReference type="Proteomes" id="UP000031838">
    <property type="component" value="Chromosome 1"/>
</dbReference>
<dbReference type="KEGG" id="bgp:BGL_1c01270"/>
<accession>A0A0B6RUC3</accession>
<dbReference type="HOGENOM" id="CLU_042829_3_0_4"/>
<dbReference type="PANTHER" id="PTHR12159">
    <property type="entry name" value="G/T AND G/U MISMATCH-SPECIFIC DNA GLYCOSYLASE"/>
    <property type="match status" value="1"/>
</dbReference>
<dbReference type="CDD" id="cd10028">
    <property type="entry name" value="UDG-F2_TDG_MUG"/>
    <property type="match status" value="1"/>
</dbReference>
<reference evidence="6" key="1">
    <citation type="submission" date="2011-03" db="EMBL/GenBank/DDBJ databases">
        <authorList>
            <person name="Voget S."/>
            <person name="Streit W.R."/>
            <person name="Jaeger K.E."/>
            <person name="Daniel R."/>
        </authorList>
    </citation>
    <scope>NUCLEOTIDE SEQUENCE [LARGE SCALE GENOMIC DNA]</scope>
    <source>
        <strain evidence="6">PG1</strain>
    </source>
</reference>
<name>A0A0B6RUC3_BURPL</name>
<gene>
    <name evidence="5" type="ORF">BGL_1c01270</name>
</gene>
<evidence type="ECO:0000256" key="1">
    <source>
        <dbReference type="ARBA" id="ARBA00022763"/>
    </source>
</evidence>
<evidence type="ECO:0000259" key="4">
    <source>
        <dbReference type="SMART" id="SM00986"/>
    </source>
</evidence>
<evidence type="ECO:0000313" key="5">
    <source>
        <dbReference type="EMBL" id="AJK44680.1"/>
    </source>
</evidence>
<protein>
    <submittedName>
        <fullName evidence="5">Uracil-DNA glycosylase</fullName>
    </submittedName>
</protein>
<evidence type="ECO:0000313" key="6">
    <source>
        <dbReference type="Proteomes" id="UP000031838"/>
    </source>
</evidence>
<dbReference type="InterPro" id="IPR036895">
    <property type="entry name" value="Uracil-DNA_glycosylase-like_sf"/>
</dbReference>
<keyword evidence="3" id="KW-0234">DNA repair</keyword>
<dbReference type="GO" id="GO:0006285">
    <property type="term" value="P:base-excision repair, AP site formation"/>
    <property type="evidence" value="ECO:0007669"/>
    <property type="project" value="InterPro"/>
</dbReference>
<dbReference type="AlphaFoldDB" id="A0A0B6RUC3"/>
<dbReference type="InterPro" id="IPR005122">
    <property type="entry name" value="Uracil-DNA_glycosylase-like"/>
</dbReference>
<feature type="domain" description="Uracil-DNA glycosylase-like" evidence="4">
    <location>
        <begin position="10"/>
        <end position="168"/>
    </location>
</feature>
<dbReference type="Gene3D" id="3.40.470.10">
    <property type="entry name" value="Uracil-DNA glycosylase-like domain"/>
    <property type="match status" value="1"/>
</dbReference>
<dbReference type="SUPFAM" id="SSF52141">
    <property type="entry name" value="Uracil-DNA glycosylase-like"/>
    <property type="match status" value="1"/>
</dbReference>
<dbReference type="SMART" id="SM00987">
    <property type="entry name" value="UreE_C"/>
    <property type="match status" value="1"/>
</dbReference>
<dbReference type="RefSeq" id="WP_042623531.1">
    <property type="nucleotide sequence ID" value="NZ_CP002580.1"/>
</dbReference>
<dbReference type="SMART" id="SM00986">
    <property type="entry name" value="UDG"/>
    <property type="match status" value="1"/>
</dbReference>